<dbReference type="NCBIfam" id="NF001567">
    <property type="entry name" value="PRK00389.1"/>
    <property type="match status" value="1"/>
</dbReference>
<proteinExistence type="inferred from homology"/>
<protein>
    <recommendedName>
        <fullName evidence="2 7">Aminomethyltransferase</fullName>
        <ecNumber evidence="2 7">2.1.2.10</ecNumber>
    </recommendedName>
    <alternativeName>
        <fullName evidence="5 7">Glycine cleavage system T protein</fullName>
    </alternativeName>
</protein>
<reference evidence="11 12" key="1">
    <citation type="submission" date="2020-07" db="EMBL/GenBank/DDBJ databases">
        <authorList>
            <person name="Feng X."/>
        </authorList>
    </citation>
    <scope>NUCLEOTIDE SEQUENCE [LARGE SCALE GENOMIC DNA]</scope>
    <source>
        <strain evidence="11 12">JCM14086</strain>
    </source>
</reference>
<dbReference type="InterPro" id="IPR029043">
    <property type="entry name" value="GcvT/YgfZ_C"/>
</dbReference>
<dbReference type="InterPro" id="IPR027266">
    <property type="entry name" value="TrmE/GcvT-like"/>
</dbReference>
<evidence type="ECO:0000256" key="1">
    <source>
        <dbReference type="ARBA" id="ARBA00008609"/>
    </source>
</evidence>
<evidence type="ECO:0000313" key="11">
    <source>
        <dbReference type="EMBL" id="MBC2600559.1"/>
    </source>
</evidence>
<dbReference type="SUPFAM" id="SSF101790">
    <property type="entry name" value="Aminomethyltransferase beta-barrel domain"/>
    <property type="match status" value="1"/>
</dbReference>
<dbReference type="SUPFAM" id="SSF103025">
    <property type="entry name" value="Folate-binding domain"/>
    <property type="match status" value="1"/>
</dbReference>
<dbReference type="Pfam" id="PF08669">
    <property type="entry name" value="GCV_T_C"/>
    <property type="match status" value="1"/>
</dbReference>
<dbReference type="GO" id="GO:0032259">
    <property type="term" value="P:methylation"/>
    <property type="evidence" value="ECO:0007669"/>
    <property type="project" value="UniProtKB-KW"/>
</dbReference>
<comment type="caution">
    <text evidence="11">The sequence shown here is derived from an EMBL/GenBank/DDBJ whole genome shotgun (WGS) entry which is preliminary data.</text>
</comment>
<evidence type="ECO:0000256" key="4">
    <source>
        <dbReference type="ARBA" id="ARBA00022679"/>
    </source>
</evidence>
<dbReference type="FunFam" id="3.30.70.1400:FF:000001">
    <property type="entry name" value="Aminomethyltransferase"/>
    <property type="match status" value="1"/>
</dbReference>
<accession>A0A7X1E336</accession>
<comment type="catalytic activity">
    <reaction evidence="6 7">
        <text>N(6)-[(R)-S(8)-aminomethyldihydrolipoyl]-L-lysyl-[protein] + (6S)-5,6,7,8-tetrahydrofolate = N(6)-[(R)-dihydrolipoyl]-L-lysyl-[protein] + (6R)-5,10-methylene-5,6,7,8-tetrahydrofolate + NH4(+)</text>
        <dbReference type="Rhea" id="RHEA:16945"/>
        <dbReference type="Rhea" id="RHEA-COMP:10475"/>
        <dbReference type="Rhea" id="RHEA-COMP:10492"/>
        <dbReference type="ChEBI" id="CHEBI:15636"/>
        <dbReference type="ChEBI" id="CHEBI:28938"/>
        <dbReference type="ChEBI" id="CHEBI:57453"/>
        <dbReference type="ChEBI" id="CHEBI:83100"/>
        <dbReference type="ChEBI" id="CHEBI:83143"/>
        <dbReference type="EC" id="2.1.2.10"/>
    </reaction>
</comment>
<dbReference type="RefSeq" id="WP_185691305.1">
    <property type="nucleotide sequence ID" value="NZ_JACHVA010000023.1"/>
</dbReference>
<dbReference type="AlphaFoldDB" id="A0A7X1E336"/>
<dbReference type="Gene3D" id="2.40.30.110">
    <property type="entry name" value="Aminomethyltransferase beta-barrel domains"/>
    <property type="match status" value="1"/>
</dbReference>
<comment type="subunit">
    <text evidence="7">The glycine cleavage system is composed of four proteins: P, T, L and H.</text>
</comment>
<comment type="similarity">
    <text evidence="1 7">Belongs to the GcvT family.</text>
</comment>
<evidence type="ECO:0000256" key="2">
    <source>
        <dbReference type="ARBA" id="ARBA00012616"/>
    </source>
</evidence>
<dbReference type="FunFam" id="4.10.1250.10:FF:000001">
    <property type="entry name" value="Aminomethyltransferase"/>
    <property type="match status" value="1"/>
</dbReference>
<dbReference type="HAMAP" id="MF_00259">
    <property type="entry name" value="GcvT"/>
    <property type="match status" value="1"/>
</dbReference>
<dbReference type="NCBIfam" id="TIGR00528">
    <property type="entry name" value="gcvT"/>
    <property type="match status" value="1"/>
</dbReference>
<gene>
    <name evidence="7 11" type="primary">gcvT</name>
    <name evidence="11" type="ORF">H5P30_02055</name>
</gene>
<dbReference type="EMBL" id="JACHVA010000023">
    <property type="protein sequence ID" value="MBC2600559.1"/>
    <property type="molecule type" value="Genomic_DNA"/>
</dbReference>
<organism evidence="11 12">
    <name type="scientific">Puniceicoccus vermicola</name>
    <dbReference type="NCBI Taxonomy" id="388746"/>
    <lineage>
        <taxon>Bacteria</taxon>
        <taxon>Pseudomonadati</taxon>
        <taxon>Verrucomicrobiota</taxon>
        <taxon>Opitutia</taxon>
        <taxon>Puniceicoccales</taxon>
        <taxon>Puniceicoccaceae</taxon>
        <taxon>Puniceicoccus</taxon>
    </lineage>
</organism>
<evidence type="ECO:0000259" key="10">
    <source>
        <dbReference type="Pfam" id="PF08669"/>
    </source>
</evidence>
<dbReference type="PANTHER" id="PTHR43757:SF2">
    <property type="entry name" value="AMINOMETHYLTRANSFERASE, MITOCHONDRIAL"/>
    <property type="match status" value="1"/>
</dbReference>
<evidence type="ECO:0000256" key="3">
    <source>
        <dbReference type="ARBA" id="ARBA00022576"/>
    </source>
</evidence>
<evidence type="ECO:0000256" key="5">
    <source>
        <dbReference type="ARBA" id="ARBA00031395"/>
    </source>
</evidence>
<keyword evidence="11" id="KW-0489">Methyltransferase</keyword>
<dbReference type="InterPro" id="IPR006222">
    <property type="entry name" value="GCVT_N"/>
</dbReference>
<dbReference type="GO" id="GO:0005960">
    <property type="term" value="C:glycine cleavage complex"/>
    <property type="evidence" value="ECO:0007669"/>
    <property type="project" value="InterPro"/>
</dbReference>
<evidence type="ECO:0000313" key="12">
    <source>
        <dbReference type="Proteomes" id="UP000525652"/>
    </source>
</evidence>
<dbReference type="InterPro" id="IPR028896">
    <property type="entry name" value="GcvT/YgfZ/DmdA"/>
</dbReference>
<keyword evidence="3 7" id="KW-0032">Aminotransferase</keyword>
<dbReference type="InterPro" id="IPR013977">
    <property type="entry name" value="GcvT_C"/>
</dbReference>
<evidence type="ECO:0000256" key="8">
    <source>
        <dbReference type="PIRSR" id="PIRSR006487-1"/>
    </source>
</evidence>
<dbReference type="Gene3D" id="3.30.70.1400">
    <property type="entry name" value="Aminomethyltransferase beta-barrel domains"/>
    <property type="match status" value="1"/>
</dbReference>
<evidence type="ECO:0000256" key="6">
    <source>
        <dbReference type="ARBA" id="ARBA00047665"/>
    </source>
</evidence>
<dbReference type="GO" id="GO:0004047">
    <property type="term" value="F:aminomethyltransferase activity"/>
    <property type="evidence" value="ECO:0007669"/>
    <property type="project" value="UniProtKB-UniRule"/>
</dbReference>
<evidence type="ECO:0000256" key="7">
    <source>
        <dbReference type="HAMAP-Rule" id="MF_00259"/>
    </source>
</evidence>
<name>A0A7X1E336_9BACT</name>
<sequence length="364" mass="39576">MPSEDSSGSTLSRTPLCELHKAAGARMVDFAGWEMPVSYSGILEEHRAVRENVGLFDVSHMGEFVVHGPQAAEFLDHLVTNRIAGCPPGKAIYSPMCDEKGGVVDDLIAYRKADGSFLVVVNASNREKDFQWMKGRVGLFDVELRDDSDDWALLAVQGPKAEEYLSGLGFIGLGVLKRFHLVGMEWQGLSLLVSRTGYTGEDGFEIFVPATQAVELAEALSAGKDLPWIGLGARDSLRLEAGLPLYGHEMSESISPVQAGFGWAVKTDKESFVGRDPLRFEKEMGPEKKVRFFLVDDKRIAREGMPIVADGQEIGVVLSGSKSPVLNQPIGSALIDASFAGEEAAVESRGKQLPIRFAKAPLHR</sequence>
<dbReference type="GO" id="GO:0008483">
    <property type="term" value="F:transaminase activity"/>
    <property type="evidence" value="ECO:0007669"/>
    <property type="project" value="UniProtKB-KW"/>
</dbReference>
<comment type="function">
    <text evidence="7">The glycine cleavage system catalyzes the degradation of glycine.</text>
</comment>
<dbReference type="Gene3D" id="4.10.1250.10">
    <property type="entry name" value="Aminomethyltransferase fragment"/>
    <property type="match status" value="1"/>
</dbReference>
<keyword evidence="4 7" id="KW-0808">Transferase</keyword>
<feature type="binding site" evidence="8">
    <location>
        <position position="205"/>
    </location>
    <ligand>
        <name>substrate</name>
    </ligand>
</feature>
<dbReference type="Pfam" id="PF01571">
    <property type="entry name" value="GCV_T"/>
    <property type="match status" value="1"/>
</dbReference>
<dbReference type="Gene3D" id="3.30.1360.120">
    <property type="entry name" value="Probable tRNA modification gtpase trme, domain 1"/>
    <property type="match status" value="1"/>
</dbReference>
<keyword evidence="12" id="KW-1185">Reference proteome</keyword>
<feature type="domain" description="Aminomethyltransferase C-terminal" evidence="10">
    <location>
        <begin position="289"/>
        <end position="362"/>
    </location>
</feature>
<dbReference type="Proteomes" id="UP000525652">
    <property type="component" value="Unassembled WGS sequence"/>
</dbReference>
<dbReference type="GO" id="GO:0019464">
    <property type="term" value="P:glycine decarboxylation via glycine cleavage system"/>
    <property type="evidence" value="ECO:0007669"/>
    <property type="project" value="UniProtKB-UniRule"/>
</dbReference>
<dbReference type="PIRSF" id="PIRSF006487">
    <property type="entry name" value="GcvT"/>
    <property type="match status" value="1"/>
</dbReference>
<dbReference type="InterPro" id="IPR006223">
    <property type="entry name" value="GcvT"/>
</dbReference>
<dbReference type="GO" id="GO:0008168">
    <property type="term" value="F:methyltransferase activity"/>
    <property type="evidence" value="ECO:0007669"/>
    <property type="project" value="UniProtKB-KW"/>
</dbReference>
<dbReference type="PANTHER" id="PTHR43757">
    <property type="entry name" value="AMINOMETHYLTRANSFERASE"/>
    <property type="match status" value="1"/>
</dbReference>
<dbReference type="InterPro" id="IPR022903">
    <property type="entry name" value="GcvT_bac"/>
</dbReference>
<dbReference type="EC" id="2.1.2.10" evidence="2 7"/>
<dbReference type="GO" id="GO:0005829">
    <property type="term" value="C:cytosol"/>
    <property type="evidence" value="ECO:0007669"/>
    <property type="project" value="TreeGrafter"/>
</dbReference>
<feature type="domain" description="GCVT N-terminal" evidence="9">
    <location>
        <begin position="17"/>
        <end position="269"/>
    </location>
</feature>
<evidence type="ECO:0000259" key="9">
    <source>
        <dbReference type="Pfam" id="PF01571"/>
    </source>
</evidence>